<sequence>MNIKISLIPICEQQKQEMKHSELNVSSTPCYDDNNINFKVNTNNLIDVCFSVKCRSPFAKFKVLIVVDNFNCNFIQATFCAGNNVTALINKNNEKVVTFDGFAKFDEGTTMPFLIGPLYCVRENENNIAVKSIVDTIENRKTMLKLFINEAKIKNKLHVKPLFFVTKSRINNEEFLLYKEIMDFVVKNKNSDDNFVVKSTNITKWVPVLDCETGKRLLTVLFIFKFY</sequence>
<dbReference type="EMBL" id="MF143631">
    <property type="protein sequence ID" value="AVA31197.1"/>
    <property type="molecule type" value="Genomic_DNA"/>
</dbReference>
<keyword evidence="2" id="KW-1185">Reference proteome</keyword>
<proteinExistence type="predicted"/>
<reference evidence="1 2" key="1">
    <citation type="journal article" date="2018" name="PLoS ONE">
        <title>Genome analysis of a novel Group I alphabaculovirus obtained from Oxyplax ochracea.</title>
        <authorList>
            <person name="Wang J."/>
            <person name="Hou D."/>
            <person name="Wang Q."/>
            <person name="Kuang W."/>
            <person name="Zhang L."/>
            <person name="Li J."/>
            <person name="Shen S."/>
            <person name="Deng F."/>
            <person name="Wang H."/>
            <person name="Hu Z."/>
            <person name="Wang M."/>
        </authorList>
    </citation>
    <scope>NUCLEOTIDE SEQUENCE [LARGE SCALE GENOMIC DNA]</scope>
    <source>
        <strain evidence="1">435</strain>
    </source>
</reference>
<name>A0A2L0WU66_9ABAC</name>
<organism evidence="1 2">
    <name type="scientific">Oxyplax ochracea nucleopolyhedrovirus</name>
    <dbReference type="NCBI Taxonomy" id="2083176"/>
    <lineage>
        <taxon>Viruses</taxon>
        <taxon>Viruses incertae sedis</taxon>
        <taxon>Naldaviricetes</taxon>
        <taxon>Lefavirales</taxon>
        <taxon>Baculoviridae</taxon>
        <taxon>Alphabaculovirus</taxon>
        <taxon>Alphabaculovirus oxochraceae</taxon>
    </lineage>
</organism>
<dbReference type="InterPro" id="IPR009661">
    <property type="entry name" value="AcMNPV_Da18"/>
</dbReference>
<evidence type="ECO:0000313" key="1">
    <source>
        <dbReference type="EMBL" id="AVA31197.1"/>
    </source>
</evidence>
<dbReference type="Proteomes" id="UP000297028">
    <property type="component" value="Segment"/>
</dbReference>
<gene>
    <name evidence="1" type="ORF">Oxoc_ORF98</name>
</gene>
<evidence type="ECO:0000313" key="2">
    <source>
        <dbReference type="Proteomes" id="UP000297028"/>
    </source>
</evidence>
<protein>
    <submittedName>
        <fullName evidence="1">Ac17</fullName>
    </submittedName>
</protein>
<dbReference type="Pfam" id="PF06856">
    <property type="entry name" value="AcMNPV_Orf17"/>
    <property type="match status" value="1"/>
</dbReference>
<accession>A0A2L0WU66</accession>